<keyword evidence="8 9" id="KW-0238">DNA-binding</keyword>
<comment type="caution">
    <text evidence="11">The sequence shown here is derived from an EMBL/GenBank/DDBJ whole genome shotgun (WGS) entry which is preliminary data.</text>
</comment>
<keyword evidence="7 9" id="KW-0067">ATP-binding</keyword>
<dbReference type="InterPro" id="IPR027417">
    <property type="entry name" value="P-loop_NTPase"/>
</dbReference>
<dbReference type="Proteomes" id="UP000246569">
    <property type="component" value="Unassembled WGS sequence"/>
</dbReference>
<feature type="domain" description="RecF/RecN/SMC N-terminal" evidence="10">
    <location>
        <begin position="2"/>
        <end position="332"/>
    </location>
</feature>
<dbReference type="PANTHER" id="PTHR32182:SF0">
    <property type="entry name" value="DNA REPLICATION AND REPAIR PROTEIN RECF"/>
    <property type="match status" value="1"/>
</dbReference>
<protein>
    <recommendedName>
        <fullName evidence="3 9">DNA replication and repair protein RecF</fullName>
    </recommendedName>
</protein>
<feature type="binding site" evidence="9">
    <location>
        <begin position="29"/>
        <end position="36"/>
    </location>
    <ligand>
        <name>ATP</name>
        <dbReference type="ChEBI" id="CHEBI:30616"/>
    </ligand>
</feature>
<dbReference type="EMBL" id="QGTJ01000002">
    <property type="protein sequence ID" value="PWV64827.1"/>
    <property type="molecule type" value="Genomic_DNA"/>
</dbReference>
<evidence type="ECO:0000256" key="3">
    <source>
        <dbReference type="ARBA" id="ARBA00020170"/>
    </source>
</evidence>
<organism evidence="11 12">
    <name type="scientific">Plasticicumulans acidivorans</name>
    <dbReference type="NCBI Taxonomy" id="886464"/>
    <lineage>
        <taxon>Bacteria</taxon>
        <taxon>Pseudomonadati</taxon>
        <taxon>Pseudomonadota</taxon>
        <taxon>Gammaproteobacteria</taxon>
        <taxon>Candidatus Competibacteraceae</taxon>
        <taxon>Plasticicumulans</taxon>
    </lineage>
</organism>
<keyword evidence="9" id="KW-0227">DNA damage</keyword>
<keyword evidence="9" id="KW-0234">DNA repair</keyword>
<keyword evidence="4 9" id="KW-0963">Cytoplasm</keyword>
<dbReference type="OrthoDB" id="9803889at2"/>
<dbReference type="InterPro" id="IPR018078">
    <property type="entry name" value="DNA-binding_RecF_CS"/>
</dbReference>
<keyword evidence="5 9" id="KW-0235">DNA replication</keyword>
<dbReference type="GO" id="GO:0000731">
    <property type="term" value="P:DNA synthesis involved in DNA repair"/>
    <property type="evidence" value="ECO:0007669"/>
    <property type="project" value="TreeGrafter"/>
</dbReference>
<evidence type="ECO:0000256" key="1">
    <source>
        <dbReference type="ARBA" id="ARBA00004496"/>
    </source>
</evidence>
<dbReference type="GO" id="GO:0005524">
    <property type="term" value="F:ATP binding"/>
    <property type="evidence" value="ECO:0007669"/>
    <property type="project" value="UniProtKB-UniRule"/>
</dbReference>
<evidence type="ECO:0000256" key="4">
    <source>
        <dbReference type="ARBA" id="ARBA00022490"/>
    </source>
</evidence>
<gene>
    <name evidence="9" type="primary">recF</name>
    <name evidence="11" type="ORF">C7443_102480</name>
</gene>
<dbReference type="GO" id="GO:0006302">
    <property type="term" value="P:double-strand break repair"/>
    <property type="evidence" value="ECO:0007669"/>
    <property type="project" value="TreeGrafter"/>
</dbReference>
<dbReference type="AlphaFoldDB" id="A0A317N3U5"/>
<reference evidence="11 12" key="1">
    <citation type="submission" date="2018-05" db="EMBL/GenBank/DDBJ databases">
        <title>Genomic Encyclopedia of Type Strains, Phase IV (KMG-IV): sequencing the most valuable type-strain genomes for metagenomic binning, comparative biology and taxonomic classification.</title>
        <authorList>
            <person name="Goeker M."/>
        </authorList>
    </citation>
    <scope>NUCLEOTIDE SEQUENCE [LARGE SCALE GENOMIC DNA]</scope>
    <source>
        <strain evidence="11 12">DSM 23606</strain>
    </source>
</reference>
<comment type="similarity">
    <text evidence="2 9">Belongs to the RecF family.</text>
</comment>
<name>A0A317N3U5_9GAMM</name>
<dbReference type="InterPro" id="IPR003395">
    <property type="entry name" value="RecF/RecN/SMC_N"/>
</dbReference>
<comment type="subcellular location">
    <subcellularLocation>
        <location evidence="1 9">Cytoplasm</location>
    </subcellularLocation>
</comment>
<evidence type="ECO:0000259" key="10">
    <source>
        <dbReference type="Pfam" id="PF02463"/>
    </source>
</evidence>
<dbReference type="GO" id="GO:0003697">
    <property type="term" value="F:single-stranded DNA binding"/>
    <property type="evidence" value="ECO:0007669"/>
    <property type="project" value="UniProtKB-UniRule"/>
</dbReference>
<dbReference type="SUPFAM" id="SSF52540">
    <property type="entry name" value="P-loop containing nucleoside triphosphate hydrolases"/>
    <property type="match status" value="1"/>
</dbReference>
<dbReference type="HAMAP" id="MF_00365">
    <property type="entry name" value="RecF"/>
    <property type="match status" value="1"/>
</dbReference>
<keyword evidence="12" id="KW-1185">Reference proteome</keyword>
<dbReference type="GO" id="GO:0005737">
    <property type="term" value="C:cytoplasm"/>
    <property type="evidence" value="ECO:0007669"/>
    <property type="project" value="UniProtKB-SubCell"/>
</dbReference>
<evidence type="ECO:0000256" key="7">
    <source>
        <dbReference type="ARBA" id="ARBA00022840"/>
    </source>
</evidence>
<dbReference type="Pfam" id="PF02463">
    <property type="entry name" value="SMC_N"/>
    <property type="match status" value="1"/>
</dbReference>
<dbReference type="GO" id="GO:0009432">
    <property type="term" value="P:SOS response"/>
    <property type="evidence" value="ECO:0007669"/>
    <property type="project" value="UniProtKB-UniRule"/>
</dbReference>
<proteinExistence type="inferred from homology"/>
<evidence type="ECO:0000313" key="11">
    <source>
        <dbReference type="EMBL" id="PWV64827.1"/>
    </source>
</evidence>
<dbReference type="NCBIfam" id="TIGR00611">
    <property type="entry name" value="recf"/>
    <property type="match status" value="1"/>
</dbReference>
<evidence type="ECO:0000256" key="8">
    <source>
        <dbReference type="ARBA" id="ARBA00023125"/>
    </source>
</evidence>
<dbReference type="InterPro" id="IPR001238">
    <property type="entry name" value="DNA-binding_RecF"/>
</dbReference>
<dbReference type="Gene3D" id="3.40.50.300">
    <property type="entry name" value="P-loop containing nucleotide triphosphate hydrolases"/>
    <property type="match status" value="1"/>
</dbReference>
<dbReference type="PANTHER" id="PTHR32182">
    <property type="entry name" value="DNA REPLICATION AND REPAIR PROTEIN RECF"/>
    <property type="match status" value="1"/>
</dbReference>
<evidence type="ECO:0000256" key="9">
    <source>
        <dbReference type="HAMAP-Rule" id="MF_00365"/>
    </source>
</evidence>
<keyword evidence="9" id="KW-0742">SOS response</keyword>
<sequence length="357" mass="39740">MLLELELHGFRCFSDLRIECGPALNCFTGSNACGKTSLLEAIYFLSRARSFRCRLPQDLIRRGAAVFRLVARIESDGRRETLGMQRDAQSLVVRHAGTTLVSLAELSRLLPVLLLTPDSHRLLDDGPKSRRRFIDWGVFQRDALFLGHWRRFTQALRQRNAALRDPRMSRGIEVWEREIAQAAVSLDAARSVFCAELDAELSLQAQALLGLDGVRLEYRRGWHRDHELEALLAGSRDGDRRLGHTRLGPQRADFQVRIQGRPPGAALSRGQHKLLVAALMLAQAALYRRHHEQCCTLLVDDLAAELDQEHRARFITALSAAGAQVFLTVIEPAAIAGLLPADSVQQALPNAATGDVL</sequence>
<evidence type="ECO:0000313" key="12">
    <source>
        <dbReference type="Proteomes" id="UP000246569"/>
    </source>
</evidence>
<evidence type="ECO:0000256" key="2">
    <source>
        <dbReference type="ARBA" id="ARBA00008016"/>
    </source>
</evidence>
<dbReference type="GO" id="GO:0006260">
    <property type="term" value="P:DNA replication"/>
    <property type="evidence" value="ECO:0007669"/>
    <property type="project" value="UniProtKB-UniRule"/>
</dbReference>
<keyword evidence="6 9" id="KW-0547">Nucleotide-binding</keyword>
<dbReference type="Gene3D" id="1.20.1050.90">
    <property type="entry name" value="RecF/RecN/SMC, N-terminal domain"/>
    <property type="match status" value="1"/>
</dbReference>
<accession>A0A317N3U5</accession>
<comment type="function">
    <text evidence="9">The RecF protein is involved in DNA metabolism; it is required for DNA replication and normal SOS inducibility. RecF binds preferentially to single-stranded, linear DNA. It also seems to bind ATP.</text>
</comment>
<evidence type="ECO:0000256" key="6">
    <source>
        <dbReference type="ARBA" id="ARBA00022741"/>
    </source>
</evidence>
<dbReference type="RefSeq" id="WP_110017449.1">
    <property type="nucleotide sequence ID" value="NZ_QGTJ01000002.1"/>
</dbReference>
<dbReference type="PROSITE" id="PS00617">
    <property type="entry name" value="RECF_1"/>
    <property type="match status" value="1"/>
</dbReference>
<dbReference type="InterPro" id="IPR042174">
    <property type="entry name" value="RecF_2"/>
</dbReference>
<evidence type="ECO:0000256" key="5">
    <source>
        <dbReference type="ARBA" id="ARBA00022705"/>
    </source>
</evidence>